<name>A0A2P5Y6Y0_GOSBA</name>
<feature type="compositionally biased region" description="Polar residues" evidence="1">
    <location>
        <begin position="286"/>
        <end position="296"/>
    </location>
</feature>
<evidence type="ECO:0000313" key="3">
    <source>
        <dbReference type="Proteomes" id="UP000239757"/>
    </source>
</evidence>
<feature type="region of interest" description="Disordered" evidence="1">
    <location>
        <begin position="280"/>
        <end position="322"/>
    </location>
</feature>
<evidence type="ECO:0000313" key="2">
    <source>
        <dbReference type="EMBL" id="PPS11311.1"/>
    </source>
</evidence>
<evidence type="ECO:0000256" key="1">
    <source>
        <dbReference type="SAM" id="MobiDB-lite"/>
    </source>
</evidence>
<accession>A0A2P5Y6Y0</accession>
<feature type="compositionally biased region" description="Low complexity" evidence="1">
    <location>
        <begin position="303"/>
        <end position="314"/>
    </location>
</feature>
<gene>
    <name evidence="2" type="ORF">GOBAR_AA09324</name>
</gene>
<protein>
    <submittedName>
        <fullName evidence="2">Uncharacterized protein</fullName>
    </submittedName>
</protein>
<dbReference type="EMBL" id="KZ663610">
    <property type="protein sequence ID" value="PPS11311.1"/>
    <property type="molecule type" value="Genomic_DNA"/>
</dbReference>
<dbReference type="AlphaFoldDB" id="A0A2P5Y6Y0"/>
<feature type="region of interest" description="Disordered" evidence="1">
    <location>
        <begin position="349"/>
        <end position="379"/>
    </location>
</feature>
<dbReference type="Proteomes" id="UP000239757">
    <property type="component" value="Unassembled WGS sequence"/>
</dbReference>
<organism evidence="2 3">
    <name type="scientific">Gossypium barbadense</name>
    <name type="common">Sea Island cotton</name>
    <name type="synonym">Hibiscus barbadensis</name>
    <dbReference type="NCBI Taxonomy" id="3634"/>
    <lineage>
        <taxon>Eukaryota</taxon>
        <taxon>Viridiplantae</taxon>
        <taxon>Streptophyta</taxon>
        <taxon>Embryophyta</taxon>
        <taxon>Tracheophyta</taxon>
        <taxon>Spermatophyta</taxon>
        <taxon>Magnoliopsida</taxon>
        <taxon>eudicotyledons</taxon>
        <taxon>Gunneridae</taxon>
        <taxon>Pentapetalae</taxon>
        <taxon>rosids</taxon>
        <taxon>malvids</taxon>
        <taxon>Malvales</taxon>
        <taxon>Malvaceae</taxon>
        <taxon>Malvoideae</taxon>
        <taxon>Gossypium</taxon>
    </lineage>
</organism>
<sequence length="408" mass="44870">MAFIGGTFTIIPGVRLGSGYPGVVWMRESAVSCPPAAFSKNTSRNVSPEILYLNTKNLRIKLEPVPFLLSFQYVVSNFEQLHDTDSNYLYVIHLPSPNALSLIPHPVKLIRNVSCSLICSRLRLTQPALPRNATTHLRSAPDHRHWTPIRCPTKKVVIPTLRTSSNSPARNLPFLLRPGLSESSKYPNLLQLPRDRGTRNNLTQVLRATPPRCIALTRPYSSARATHPSLLHRTPLTLVSHRPPPILTPASANISAPTPHFSGSTTRAAISIRPCFAKLSDLRPTPKTQSSAQQLRRSPPRETLSTSPGSLSPLFHTPPPGARPRHACGNFVVQHAFCGPDLPTANPLGTLSPCPTPESLAQDAHPPSPRRKLVTARKSKQAELFHSLKHRGIHCRYLPIHSPARSLS</sequence>
<proteinExistence type="predicted"/>
<reference evidence="2 3" key="1">
    <citation type="submission" date="2015-01" db="EMBL/GenBank/DDBJ databases">
        <title>Genome of allotetraploid Gossypium barbadense reveals genomic plasticity and fiber elongation in cotton evolution.</title>
        <authorList>
            <person name="Chen X."/>
            <person name="Liu X."/>
            <person name="Zhao B."/>
            <person name="Zheng H."/>
            <person name="Hu Y."/>
            <person name="Lu G."/>
            <person name="Yang C."/>
            <person name="Chen J."/>
            <person name="Shan C."/>
            <person name="Zhang L."/>
            <person name="Zhou Y."/>
            <person name="Wang L."/>
            <person name="Guo W."/>
            <person name="Bai Y."/>
            <person name="Ruan J."/>
            <person name="Shangguan X."/>
            <person name="Mao Y."/>
            <person name="Jiang J."/>
            <person name="Zhu Y."/>
            <person name="Lei J."/>
            <person name="Kang H."/>
            <person name="Chen S."/>
            <person name="He X."/>
            <person name="Wang R."/>
            <person name="Wang Y."/>
            <person name="Chen J."/>
            <person name="Wang L."/>
            <person name="Yu S."/>
            <person name="Wang B."/>
            <person name="Wei J."/>
            <person name="Song S."/>
            <person name="Lu X."/>
            <person name="Gao Z."/>
            <person name="Gu W."/>
            <person name="Deng X."/>
            <person name="Ma D."/>
            <person name="Wang S."/>
            <person name="Liang W."/>
            <person name="Fang L."/>
            <person name="Cai C."/>
            <person name="Zhu X."/>
            <person name="Zhou B."/>
            <person name="Zhang Y."/>
            <person name="Chen Z."/>
            <person name="Xu S."/>
            <person name="Zhu R."/>
            <person name="Wang S."/>
            <person name="Zhang T."/>
            <person name="Zhao G."/>
        </authorList>
    </citation>
    <scope>NUCLEOTIDE SEQUENCE [LARGE SCALE GENOMIC DNA]</scope>
    <source>
        <strain evidence="3">cv. Xinhai21</strain>
        <tissue evidence="2">Leaf</tissue>
    </source>
</reference>
<feature type="compositionally biased region" description="Basic residues" evidence="1">
    <location>
        <begin position="368"/>
        <end position="379"/>
    </location>
</feature>